<organism evidence="2 3">
    <name type="scientific">Streptomyces alboflavus</name>
    <dbReference type="NCBI Taxonomy" id="67267"/>
    <lineage>
        <taxon>Bacteria</taxon>
        <taxon>Bacillati</taxon>
        <taxon>Actinomycetota</taxon>
        <taxon>Actinomycetes</taxon>
        <taxon>Kitasatosporales</taxon>
        <taxon>Streptomycetaceae</taxon>
        <taxon>Streptomyces</taxon>
    </lineage>
</organism>
<dbReference type="KEGG" id="salf:SMD44_08632"/>
<dbReference type="AlphaFoldDB" id="A0A1Z1WRU2"/>
<evidence type="ECO:0000313" key="2">
    <source>
        <dbReference type="EMBL" id="ARX89145.1"/>
    </source>
</evidence>
<dbReference type="EMBL" id="CP021748">
    <property type="protein sequence ID" value="ARX89145.1"/>
    <property type="molecule type" value="Genomic_DNA"/>
</dbReference>
<dbReference type="Proteomes" id="UP000195880">
    <property type="component" value="Chromosome"/>
</dbReference>
<sequence length="99" mass="10506">MQPSAGRTRRAASSLNLAPPTSRTSRLVRFVGRGRGGLRPHQRERGHEAGEGDALALDQREGGLGRGLRAEHDAGTGVERAEGSREDSGKLWAAGSAHR</sequence>
<feature type="region of interest" description="Disordered" evidence="1">
    <location>
        <begin position="1"/>
        <end position="99"/>
    </location>
</feature>
<evidence type="ECO:0000256" key="1">
    <source>
        <dbReference type="SAM" id="MobiDB-lite"/>
    </source>
</evidence>
<name>A0A1Z1WRU2_9ACTN</name>
<accession>A0A1Z1WRU2</accession>
<feature type="compositionally biased region" description="Polar residues" evidence="1">
    <location>
        <begin position="1"/>
        <end position="25"/>
    </location>
</feature>
<keyword evidence="3" id="KW-1185">Reference proteome</keyword>
<evidence type="ECO:0000313" key="3">
    <source>
        <dbReference type="Proteomes" id="UP000195880"/>
    </source>
</evidence>
<reference evidence="2 3" key="1">
    <citation type="submission" date="2017-05" db="EMBL/GenBank/DDBJ databases">
        <title>Streptomyces alboflavus Genome sequencing and assembly.</title>
        <authorList>
            <person name="Wang Y."/>
            <person name="Du B."/>
            <person name="Ding Y."/>
            <person name="Liu H."/>
            <person name="Hou Q."/>
            <person name="Liu K."/>
            <person name="Wang C."/>
            <person name="Yao L."/>
        </authorList>
    </citation>
    <scope>NUCLEOTIDE SEQUENCE [LARGE SCALE GENOMIC DNA]</scope>
    <source>
        <strain evidence="2 3">MDJK44</strain>
    </source>
</reference>
<gene>
    <name evidence="2" type="ORF">SMD44_08632</name>
</gene>
<feature type="compositionally biased region" description="Basic and acidic residues" evidence="1">
    <location>
        <begin position="58"/>
        <end position="89"/>
    </location>
</feature>
<protein>
    <submittedName>
        <fullName evidence="2">Uncharacterized protein</fullName>
    </submittedName>
</protein>
<feature type="compositionally biased region" description="Basic and acidic residues" evidence="1">
    <location>
        <begin position="41"/>
        <end position="50"/>
    </location>
</feature>
<proteinExistence type="predicted"/>